<comment type="caution">
    <text evidence="2">The sequence shown here is derived from an EMBL/GenBank/DDBJ whole genome shotgun (WGS) entry which is preliminary data.</text>
</comment>
<gene>
    <name evidence="2" type="ORF">LTR91_018307</name>
</gene>
<dbReference type="PANTHER" id="PTHR42085:SF2">
    <property type="entry name" value="F-BOX DOMAIN-CONTAINING PROTEIN"/>
    <property type="match status" value="1"/>
</dbReference>
<keyword evidence="3" id="KW-1185">Reference proteome</keyword>
<feature type="region of interest" description="Disordered" evidence="1">
    <location>
        <begin position="1"/>
        <end position="21"/>
    </location>
</feature>
<feature type="compositionally biased region" description="Basic and acidic residues" evidence="1">
    <location>
        <begin position="1"/>
        <end position="16"/>
    </location>
</feature>
<feature type="region of interest" description="Disordered" evidence="1">
    <location>
        <begin position="46"/>
        <end position="137"/>
    </location>
</feature>
<sequence length="264" mass="29884">METTDGDEHKGKEKQELAPFRLLDLPAELQLRIFEFAVCSDEPIEITRRDAEDDQSNTESSQGDAENDQDDTESGQDDTESGQDDTESGQDDTESEQDDTEISQGDTEDDDTEDNGQDNGSVCLEPGTIESPRFSRMSLTQPALTRTCRSIRTDALKLYYSRNRFRASYCRDSEPVDGRQDFDVLADWLQCIGAGNRSSMRKLELFDSLFMEFIQRRKEESRSWDHMENQCLLQAVEQLEQSLSLVAVEPGVHMASFLTNDFGG</sequence>
<dbReference type="AlphaFoldDB" id="A0AAN6HDA4"/>
<organism evidence="2 3">
    <name type="scientific">Friedmanniomyces endolithicus</name>
    <dbReference type="NCBI Taxonomy" id="329885"/>
    <lineage>
        <taxon>Eukaryota</taxon>
        <taxon>Fungi</taxon>
        <taxon>Dikarya</taxon>
        <taxon>Ascomycota</taxon>
        <taxon>Pezizomycotina</taxon>
        <taxon>Dothideomycetes</taxon>
        <taxon>Dothideomycetidae</taxon>
        <taxon>Mycosphaerellales</taxon>
        <taxon>Teratosphaeriaceae</taxon>
        <taxon>Friedmanniomyces</taxon>
    </lineage>
</organism>
<proteinExistence type="predicted"/>
<evidence type="ECO:0000256" key="1">
    <source>
        <dbReference type="SAM" id="MobiDB-lite"/>
    </source>
</evidence>
<dbReference type="PANTHER" id="PTHR42085">
    <property type="entry name" value="F-BOX DOMAIN-CONTAINING PROTEIN"/>
    <property type="match status" value="1"/>
</dbReference>
<protein>
    <submittedName>
        <fullName evidence="2">Uncharacterized protein</fullName>
    </submittedName>
</protein>
<feature type="compositionally biased region" description="Acidic residues" evidence="1">
    <location>
        <begin position="65"/>
        <end position="116"/>
    </location>
</feature>
<reference evidence="2" key="1">
    <citation type="submission" date="2023-06" db="EMBL/GenBank/DDBJ databases">
        <title>Black Yeasts Isolated from many extreme environments.</title>
        <authorList>
            <person name="Coleine C."/>
            <person name="Stajich J.E."/>
            <person name="Selbmann L."/>
        </authorList>
    </citation>
    <scope>NUCLEOTIDE SEQUENCE</scope>
    <source>
        <strain evidence="2">CCFEE 5200</strain>
    </source>
</reference>
<dbReference type="EMBL" id="JAUJLE010000254">
    <property type="protein sequence ID" value="KAK0964759.1"/>
    <property type="molecule type" value="Genomic_DNA"/>
</dbReference>
<dbReference type="InterPro" id="IPR038883">
    <property type="entry name" value="AN11006-like"/>
</dbReference>
<accession>A0AAN6HDA4</accession>
<evidence type="ECO:0000313" key="3">
    <source>
        <dbReference type="Proteomes" id="UP001175353"/>
    </source>
</evidence>
<dbReference type="Proteomes" id="UP001175353">
    <property type="component" value="Unassembled WGS sequence"/>
</dbReference>
<name>A0AAN6HDA4_9PEZI</name>
<evidence type="ECO:0000313" key="2">
    <source>
        <dbReference type="EMBL" id="KAK0964759.1"/>
    </source>
</evidence>